<dbReference type="EMBL" id="JBHUCX010000099">
    <property type="protein sequence ID" value="MFD1677760.1"/>
    <property type="molecule type" value="Genomic_DNA"/>
</dbReference>
<evidence type="ECO:0000256" key="1">
    <source>
        <dbReference type="ARBA" id="ARBA00012506"/>
    </source>
</evidence>
<evidence type="ECO:0000313" key="8">
    <source>
        <dbReference type="EMBL" id="MFD1677760.1"/>
    </source>
</evidence>
<dbReference type="NCBIfam" id="TIGR00488">
    <property type="entry name" value="bis(5'-nucleosyl)-tetraphosphatase (symmetrical) YqeK"/>
    <property type="match status" value="1"/>
</dbReference>
<evidence type="ECO:0000256" key="5">
    <source>
        <dbReference type="ARBA" id="ARBA00023004"/>
    </source>
</evidence>
<keyword evidence="2" id="KW-0479">Metal-binding</keyword>
<dbReference type="InterPro" id="IPR005249">
    <property type="entry name" value="YqeK"/>
</dbReference>
<organism evidence="8 9">
    <name type="scientific">Alicyclobacillus fodiniaquatilis</name>
    <dbReference type="NCBI Taxonomy" id="1661150"/>
    <lineage>
        <taxon>Bacteria</taxon>
        <taxon>Bacillati</taxon>
        <taxon>Bacillota</taxon>
        <taxon>Bacilli</taxon>
        <taxon>Bacillales</taxon>
        <taxon>Alicyclobacillaceae</taxon>
        <taxon>Alicyclobacillus</taxon>
    </lineage>
</organism>
<dbReference type="PANTHER" id="PTHR35795">
    <property type="entry name" value="SLR1885 PROTEIN"/>
    <property type="match status" value="1"/>
</dbReference>
<evidence type="ECO:0000313" key="9">
    <source>
        <dbReference type="Proteomes" id="UP001597079"/>
    </source>
</evidence>
<evidence type="ECO:0000256" key="3">
    <source>
        <dbReference type="ARBA" id="ARBA00022741"/>
    </source>
</evidence>
<feature type="domain" description="HD/PDEase" evidence="7">
    <location>
        <begin position="14"/>
        <end position="140"/>
    </location>
</feature>
<comment type="caution">
    <text evidence="8">The sequence shown here is derived from an EMBL/GenBank/DDBJ whole genome shotgun (WGS) entry which is preliminary data.</text>
</comment>
<sequence length="184" mass="20209">MQTEDLARDVGATLSKPRFKHVQGVVTTAVRLAVQYGESEERARTAAWLHDIAREWPRDKLFEAAESIEVPAGFASIPALLHGPIAAHIGRTVYGIEDVAILDAITYHTTGRPEMTVLDMVLFVADAIEPGRQYPGVEEVRAAADRSLADATRISIDHTIRYLINAGKPLFPLTVLARNSLLTR</sequence>
<keyword evidence="3" id="KW-0547">Nucleotide-binding</keyword>
<dbReference type="SUPFAM" id="SSF109604">
    <property type="entry name" value="HD-domain/PDEase-like"/>
    <property type="match status" value="1"/>
</dbReference>
<evidence type="ECO:0000256" key="6">
    <source>
        <dbReference type="ARBA" id="ARBA00049417"/>
    </source>
</evidence>
<dbReference type="Gene3D" id="1.10.3210.10">
    <property type="entry name" value="Hypothetical protein af1432"/>
    <property type="match status" value="1"/>
</dbReference>
<name>A0ABW4JPK0_9BACL</name>
<dbReference type="EC" id="3.6.1.41" evidence="1"/>
<dbReference type="GO" id="GO:0008803">
    <property type="term" value="F:bis(5'-nucleosyl)-tetraphosphatase (symmetrical) activity"/>
    <property type="evidence" value="ECO:0007669"/>
    <property type="project" value="UniProtKB-EC"/>
</dbReference>
<accession>A0ABW4JPK0</accession>
<keyword evidence="4 8" id="KW-0378">Hydrolase</keyword>
<dbReference type="SMART" id="SM00471">
    <property type="entry name" value="HDc"/>
    <property type="match status" value="1"/>
</dbReference>
<reference evidence="9" key="1">
    <citation type="journal article" date="2019" name="Int. J. Syst. Evol. Microbiol.">
        <title>The Global Catalogue of Microorganisms (GCM) 10K type strain sequencing project: providing services to taxonomists for standard genome sequencing and annotation.</title>
        <authorList>
            <consortium name="The Broad Institute Genomics Platform"/>
            <consortium name="The Broad Institute Genome Sequencing Center for Infectious Disease"/>
            <person name="Wu L."/>
            <person name="Ma J."/>
        </authorList>
    </citation>
    <scope>NUCLEOTIDE SEQUENCE [LARGE SCALE GENOMIC DNA]</scope>
    <source>
        <strain evidence="9">CGMCC 1.12286</strain>
    </source>
</reference>
<keyword evidence="5" id="KW-0408">Iron</keyword>
<dbReference type="InterPro" id="IPR003607">
    <property type="entry name" value="HD/PDEase_dom"/>
</dbReference>
<evidence type="ECO:0000259" key="7">
    <source>
        <dbReference type="SMART" id="SM00471"/>
    </source>
</evidence>
<dbReference type="Pfam" id="PF01966">
    <property type="entry name" value="HD"/>
    <property type="match status" value="1"/>
</dbReference>
<evidence type="ECO:0000256" key="4">
    <source>
        <dbReference type="ARBA" id="ARBA00022801"/>
    </source>
</evidence>
<dbReference type="PANTHER" id="PTHR35795:SF1">
    <property type="entry name" value="BIS(5'-NUCLEOSYL)-TETRAPHOSPHATASE, SYMMETRICAL"/>
    <property type="match status" value="1"/>
</dbReference>
<evidence type="ECO:0000256" key="2">
    <source>
        <dbReference type="ARBA" id="ARBA00022723"/>
    </source>
</evidence>
<keyword evidence="9" id="KW-1185">Reference proteome</keyword>
<gene>
    <name evidence="8" type="primary">yqeK</name>
    <name evidence="8" type="ORF">ACFSB2_24155</name>
</gene>
<dbReference type="Proteomes" id="UP001597079">
    <property type="component" value="Unassembled WGS sequence"/>
</dbReference>
<dbReference type="InterPro" id="IPR051094">
    <property type="entry name" value="Diverse_Catalytic_Enzymes"/>
</dbReference>
<dbReference type="InterPro" id="IPR006674">
    <property type="entry name" value="HD_domain"/>
</dbReference>
<comment type="catalytic activity">
    <reaction evidence="6">
        <text>P(1),P(4)-bis(5'-adenosyl) tetraphosphate + H2O = 2 ADP + 2 H(+)</text>
        <dbReference type="Rhea" id="RHEA:24252"/>
        <dbReference type="ChEBI" id="CHEBI:15377"/>
        <dbReference type="ChEBI" id="CHEBI:15378"/>
        <dbReference type="ChEBI" id="CHEBI:58141"/>
        <dbReference type="ChEBI" id="CHEBI:456216"/>
        <dbReference type="EC" id="3.6.1.41"/>
    </reaction>
</comment>
<dbReference type="RefSeq" id="WP_377945674.1">
    <property type="nucleotide sequence ID" value="NZ_JBHUCX010000099.1"/>
</dbReference>
<dbReference type="CDD" id="cd00077">
    <property type="entry name" value="HDc"/>
    <property type="match status" value="1"/>
</dbReference>
<proteinExistence type="predicted"/>
<protein>
    <recommendedName>
        <fullName evidence="1">bis(5'-nucleosyl)-tetraphosphatase (symmetrical)</fullName>
        <ecNumber evidence="1">3.6.1.41</ecNumber>
    </recommendedName>
</protein>